<evidence type="ECO:0008006" key="3">
    <source>
        <dbReference type="Google" id="ProtNLM"/>
    </source>
</evidence>
<proteinExistence type="predicted"/>
<name>A0A1Q3AIV0_ZYGRO</name>
<protein>
    <recommendedName>
        <fullName evidence="3">Required for respiratory growth protein 1, mitochondrial</fullName>
    </recommendedName>
</protein>
<dbReference type="EMBL" id="BDGX01000051">
    <property type="protein sequence ID" value="GAV55657.1"/>
    <property type="molecule type" value="Genomic_DNA"/>
</dbReference>
<sequence length="371" mass="44085">MVQNFIHLPEHRLCVLHLYRHTLRNSKQRCHSQHLIHRIEKITRQTLVKHRYDKSSWSVHFYLQKLYELNQLLIQRDVKSVWNLLTDVSKSKSKSKSKKLSTRSSKVLTTLQDIHQSKLANGLQDPQVVREQLILNNYIRREQAQNRLPHFIPEEYKIKLLLPLALHGIAMVKLNSVHGKLVEGPPKVFLTHTIPVGHRIWFVRSALNKKKNQSKALGTLIRREKHEGHKRWDYLRQCKSNAYWAQQEANWEQLIANKTVPQLNLDKYLDSQTIGKKKIECPAQLAHWLEPISYSIQKLTETNVKKAEYFRNYRNRVLLNGGQAQYFENKSVTMYQRRVERFRKMVQNDLPYVVPFFRGRDLPSTLTKYRF</sequence>
<evidence type="ECO:0000313" key="2">
    <source>
        <dbReference type="Proteomes" id="UP000187013"/>
    </source>
</evidence>
<comment type="caution">
    <text evidence="1">The sequence shown here is derived from an EMBL/GenBank/DDBJ whole genome shotgun (WGS) entry which is preliminary data.</text>
</comment>
<dbReference type="Proteomes" id="UP000187013">
    <property type="component" value="Unassembled WGS sequence"/>
</dbReference>
<organism evidence="1 2">
    <name type="scientific">Zygosaccharomyces rouxii</name>
    <dbReference type="NCBI Taxonomy" id="4956"/>
    <lineage>
        <taxon>Eukaryota</taxon>
        <taxon>Fungi</taxon>
        <taxon>Dikarya</taxon>
        <taxon>Ascomycota</taxon>
        <taxon>Saccharomycotina</taxon>
        <taxon>Saccharomycetes</taxon>
        <taxon>Saccharomycetales</taxon>
        <taxon>Saccharomycetaceae</taxon>
        <taxon>Zygosaccharomyces</taxon>
    </lineage>
</organism>
<dbReference type="OrthoDB" id="4065996at2759"/>
<evidence type="ECO:0000313" key="1">
    <source>
        <dbReference type="EMBL" id="GAV55657.1"/>
    </source>
</evidence>
<gene>
    <name evidence="1" type="ORF">ZYGR_0AY00490</name>
</gene>
<dbReference type="AlphaFoldDB" id="A0A1Q3AIV0"/>
<reference evidence="1 2" key="1">
    <citation type="submission" date="2016-08" db="EMBL/GenBank/DDBJ databases">
        <title>Draft genome sequence of allopolyploid Zygosaccharomyces rouxii.</title>
        <authorList>
            <person name="Watanabe J."/>
            <person name="Uehara K."/>
            <person name="Mogi Y."/>
            <person name="Tsukioka Y."/>
        </authorList>
    </citation>
    <scope>NUCLEOTIDE SEQUENCE [LARGE SCALE GENOMIC DNA]</scope>
    <source>
        <strain evidence="1 2">NBRC 110957</strain>
    </source>
</reference>
<accession>A0A1Q3AIV0</accession>